<proteinExistence type="predicted"/>
<evidence type="ECO:0000256" key="5">
    <source>
        <dbReference type="ARBA" id="ARBA00022737"/>
    </source>
</evidence>
<dbReference type="PANTHER" id="PTHR24027:SF422">
    <property type="entry name" value="CADHERIN DOMAIN-CONTAINING PROTEIN"/>
    <property type="match status" value="1"/>
</dbReference>
<dbReference type="InterPro" id="IPR013320">
    <property type="entry name" value="ConA-like_dom_sf"/>
</dbReference>
<dbReference type="Gene3D" id="2.60.120.200">
    <property type="match status" value="2"/>
</dbReference>
<dbReference type="InterPro" id="IPR001791">
    <property type="entry name" value="Laminin_G"/>
</dbReference>
<dbReference type="GO" id="GO:0016477">
    <property type="term" value="P:cell migration"/>
    <property type="evidence" value="ECO:0007669"/>
    <property type="project" value="TreeGrafter"/>
</dbReference>
<dbReference type="SMART" id="SM00112">
    <property type="entry name" value="CA"/>
    <property type="match status" value="14"/>
</dbReference>
<dbReference type="PROSITE" id="PS00022">
    <property type="entry name" value="EGF_1"/>
    <property type="match status" value="2"/>
</dbReference>
<feature type="domain" description="EGF-like" evidence="19">
    <location>
        <begin position="2557"/>
        <end position="2594"/>
    </location>
</feature>
<keyword evidence="5" id="KW-0677">Repeat</keyword>
<dbReference type="PROSITE" id="PS50268">
    <property type="entry name" value="CADHERIN_2"/>
    <property type="match status" value="15"/>
</dbReference>
<dbReference type="Gene3D" id="2.10.25.10">
    <property type="entry name" value="Laminin"/>
    <property type="match status" value="2"/>
</dbReference>
<feature type="domain" description="Cadherin" evidence="20">
    <location>
        <begin position="854"/>
        <end position="965"/>
    </location>
</feature>
<accession>A0A813M1B8</accession>
<feature type="chain" id="PRO_5032682073" evidence="17">
    <location>
        <begin position="20"/>
        <end position="3197"/>
    </location>
</feature>
<evidence type="ECO:0000259" key="19">
    <source>
        <dbReference type="PROSITE" id="PS50026"/>
    </source>
</evidence>
<feature type="domain" description="Cadherin" evidence="20">
    <location>
        <begin position="1630"/>
        <end position="1758"/>
    </location>
</feature>
<dbReference type="InterPro" id="IPR002126">
    <property type="entry name" value="Cadherin-like_dom"/>
</dbReference>
<dbReference type="PANTHER" id="PTHR24027">
    <property type="entry name" value="CADHERIN-23"/>
    <property type="match status" value="1"/>
</dbReference>
<dbReference type="CDD" id="cd00053">
    <property type="entry name" value="EGF"/>
    <property type="match status" value="1"/>
</dbReference>
<keyword evidence="2 13" id="KW-0245">EGF-like domain</keyword>
<evidence type="ECO:0000256" key="2">
    <source>
        <dbReference type="ARBA" id="ARBA00022536"/>
    </source>
</evidence>
<organism evidence="21 22">
    <name type="scientific">Brachionus calyciflorus</name>
    <dbReference type="NCBI Taxonomy" id="104777"/>
    <lineage>
        <taxon>Eukaryota</taxon>
        <taxon>Metazoa</taxon>
        <taxon>Spiralia</taxon>
        <taxon>Gnathifera</taxon>
        <taxon>Rotifera</taxon>
        <taxon>Eurotatoria</taxon>
        <taxon>Monogononta</taxon>
        <taxon>Pseudotrocha</taxon>
        <taxon>Ploima</taxon>
        <taxon>Brachionidae</taxon>
        <taxon>Brachionus</taxon>
    </lineage>
</organism>
<dbReference type="SMART" id="SM00282">
    <property type="entry name" value="LamG"/>
    <property type="match status" value="2"/>
</dbReference>
<dbReference type="GO" id="GO:0016342">
    <property type="term" value="C:catenin complex"/>
    <property type="evidence" value="ECO:0007669"/>
    <property type="project" value="TreeGrafter"/>
</dbReference>
<dbReference type="GO" id="GO:0007163">
    <property type="term" value="P:establishment or maintenance of cell polarity"/>
    <property type="evidence" value="ECO:0007669"/>
    <property type="project" value="UniProtKB-ARBA"/>
</dbReference>
<feature type="domain" description="Cadherin" evidence="20">
    <location>
        <begin position="614"/>
        <end position="721"/>
    </location>
</feature>
<dbReference type="FunFam" id="2.60.40.60:FF:000020">
    <property type="entry name" value="Dachsous cadherin-related 1b"/>
    <property type="match status" value="1"/>
</dbReference>
<evidence type="ECO:0000256" key="14">
    <source>
        <dbReference type="RuleBase" id="RU003318"/>
    </source>
</evidence>
<keyword evidence="10 13" id="KW-1015">Disulfide bond</keyword>
<dbReference type="GO" id="GO:0007156">
    <property type="term" value="P:homophilic cell adhesion via plasma membrane adhesion molecules"/>
    <property type="evidence" value="ECO:0007669"/>
    <property type="project" value="InterPro"/>
</dbReference>
<dbReference type="InterPro" id="IPR015919">
    <property type="entry name" value="Cadherin-like_sf"/>
</dbReference>
<feature type="disulfide bond" evidence="13">
    <location>
        <begin position="2314"/>
        <end position="2323"/>
    </location>
</feature>
<evidence type="ECO:0000256" key="11">
    <source>
        <dbReference type="ARBA" id="ARBA00023180"/>
    </source>
</evidence>
<dbReference type="Proteomes" id="UP000663879">
    <property type="component" value="Unassembled WGS sequence"/>
</dbReference>
<keyword evidence="3 14" id="KW-0812">Transmembrane</keyword>
<dbReference type="SUPFAM" id="SSF49899">
    <property type="entry name" value="Concanavalin A-like lectins/glucanases"/>
    <property type="match status" value="2"/>
</dbReference>
<comment type="caution">
    <text evidence="13">Lacks conserved residue(s) required for the propagation of feature annotation.</text>
</comment>
<evidence type="ECO:0000256" key="16">
    <source>
        <dbReference type="SAM" id="Phobius"/>
    </source>
</evidence>
<evidence type="ECO:0000256" key="1">
    <source>
        <dbReference type="ARBA" id="ARBA00004167"/>
    </source>
</evidence>
<reference evidence="21" key="1">
    <citation type="submission" date="2021-02" db="EMBL/GenBank/DDBJ databases">
        <authorList>
            <person name="Nowell W R."/>
        </authorList>
    </citation>
    <scope>NUCLEOTIDE SEQUENCE</scope>
    <source>
        <strain evidence="21">Ploen Becks lab</strain>
    </source>
</reference>
<evidence type="ECO:0000256" key="4">
    <source>
        <dbReference type="ARBA" id="ARBA00022729"/>
    </source>
</evidence>
<dbReference type="PRINTS" id="PR00205">
    <property type="entry name" value="CADHERIN"/>
</dbReference>
<feature type="domain" description="Cadherin" evidence="20">
    <location>
        <begin position="1302"/>
        <end position="1403"/>
    </location>
</feature>
<evidence type="ECO:0000256" key="9">
    <source>
        <dbReference type="ARBA" id="ARBA00023136"/>
    </source>
</evidence>
<gene>
    <name evidence="21" type="ORF">OXX778_LOCUS1452</name>
</gene>
<dbReference type="FunFam" id="2.60.40.60:FF:000024">
    <property type="entry name" value="FAT atypical cadherin 3"/>
    <property type="match status" value="1"/>
</dbReference>
<feature type="domain" description="Cadherin" evidence="20">
    <location>
        <begin position="503"/>
        <end position="611"/>
    </location>
</feature>
<feature type="domain" description="Cadherin" evidence="20">
    <location>
        <begin position="1864"/>
        <end position="2001"/>
    </location>
</feature>
<keyword evidence="4 17" id="KW-0732">Signal</keyword>
<evidence type="ECO:0000256" key="6">
    <source>
        <dbReference type="ARBA" id="ARBA00022837"/>
    </source>
</evidence>
<feature type="domain" description="EGF-like" evidence="19">
    <location>
        <begin position="2287"/>
        <end position="2324"/>
    </location>
</feature>
<comment type="function">
    <text evidence="15">Cadherins are calcium-dependent cell adhesion proteins.</text>
</comment>
<feature type="domain" description="Cadherin" evidence="20">
    <location>
        <begin position="1521"/>
        <end position="1629"/>
    </location>
</feature>
<dbReference type="CDD" id="cd00110">
    <property type="entry name" value="LamG"/>
    <property type="match status" value="2"/>
</dbReference>
<comment type="subcellular location">
    <subcellularLocation>
        <location evidence="14">Cell membrane</location>
        <topology evidence="14">Single-pass type I membrane protein</topology>
    </subcellularLocation>
    <subcellularLocation>
        <location evidence="1">Membrane</location>
        <topology evidence="1">Single-pass membrane protein</topology>
    </subcellularLocation>
</comment>
<feature type="domain" description="Cadherin" evidence="20">
    <location>
        <begin position="966"/>
        <end position="1071"/>
    </location>
</feature>
<evidence type="ECO:0000256" key="12">
    <source>
        <dbReference type="PROSITE-ProRule" id="PRU00043"/>
    </source>
</evidence>
<feature type="domain" description="Laminin G" evidence="18">
    <location>
        <begin position="2604"/>
        <end position="2808"/>
    </location>
</feature>
<feature type="transmembrane region" description="Helical" evidence="16">
    <location>
        <begin position="2958"/>
        <end position="2980"/>
    </location>
</feature>
<feature type="signal peptide" evidence="17">
    <location>
        <begin position="1"/>
        <end position="19"/>
    </location>
</feature>
<feature type="domain" description="Cadherin" evidence="20">
    <location>
        <begin position="1759"/>
        <end position="1864"/>
    </location>
</feature>
<feature type="domain" description="Cadherin" evidence="20">
    <location>
        <begin position="319"/>
        <end position="393"/>
    </location>
</feature>
<keyword evidence="8 16" id="KW-1133">Transmembrane helix</keyword>
<dbReference type="FunFam" id="2.60.40.60:FF:000032">
    <property type="entry name" value="FAT atypical cadherin 1"/>
    <property type="match status" value="1"/>
</dbReference>
<dbReference type="Pfam" id="PF02210">
    <property type="entry name" value="Laminin_G_2"/>
    <property type="match status" value="2"/>
</dbReference>
<dbReference type="GO" id="GO:0005509">
    <property type="term" value="F:calcium ion binding"/>
    <property type="evidence" value="ECO:0007669"/>
    <property type="project" value="UniProtKB-UniRule"/>
</dbReference>
<evidence type="ECO:0000256" key="13">
    <source>
        <dbReference type="PROSITE-ProRule" id="PRU00076"/>
    </source>
</evidence>
<evidence type="ECO:0000256" key="15">
    <source>
        <dbReference type="RuleBase" id="RU004357"/>
    </source>
</evidence>
<keyword evidence="9 16" id="KW-0472">Membrane</keyword>
<dbReference type="FunFam" id="2.60.40.60:FF:000116">
    <property type="entry name" value="Dachsous cadherin-related 2"/>
    <property type="match status" value="1"/>
</dbReference>
<dbReference type="InterPro" id="IPR020894">
    <property type="entry name" value="Cadherin_CS"/>
</dbReference>
<dbReference type="EMBL" id="CAJNOC010000093">
    <property type="protein sequence ID" value="CAF0714325.1"/>
    <property type="molecule type" value="Genomic_DNA"/>
</dbReference>
<evidence type="ECO:0000313" key="21">
    <source>
        <dbReference type="EMBL" id="CAF0714325.1"/>
    </source>
</evidence>
<dbReference type="SMART" id="SM00181">
    <property type="entry name" value="EGF"/>
    <property type="match status" value="3"/>
</dbReference>
<feature type="domain" description="Cadherin" evidence="20">
    <location>
        <begin position="722"/>
        <end position="850"/>
    </location>
</feature>
<feature type="disulfide bond" evidence="13">
    <location>
        <begin position="2584"/>
        <end position="2593"/>
    </location>
</feature>
<feature type="domain" description="Cadherin" evidence="20">
    <location>
        <begin position="1405"/>
        <end position="1520"/>
    </location>
</feature>
<dbReference type="Gene3D" id="2.60.40.60">
    <property type="entry name" value="Cadherins"/>
    <property type="match status" value="14"/>
</dbReference>
<dbReference type="GO" id="GO:0045296">
    <property type="term" value="F:cadherin binding"/>
    <property type="evidence" value="ECO:0007669"/>
    <property type="project" value="TreeGrafter"/>
</dbReference>
<evidence type="ECO:0000256" key="3">
    <source>
        <dbReference type="ARBA" id="ARBA00022692"/>
    </source>
</evidence>
<dbReference type="PROSITE" id="PS50026">
    <property type="entry name" value="EGF_3"/>
    <property type="match status" value="2"/>
</dbReference>
<dbReference type="Pfam" id="PF01049">
    <property type="entry name" value="CADH_Y-type_LIR"/>
    <property type="match status" value="1"/>
</dbReference>
<comment type="caution">
    <text evidence="21">The sequence shown here is derived from an EMBL/GenBank/DDBJ whole genome shotgun (WGS) entry which is preliminary data.</text>
</comment>
<dbReference type="PROSITE" id="PS01186">
    <property type="entry name" value="EGF_2"/>
    <property type="match status" value="2"/>
</dbReference>
<name>A0A813M1B8_9BILA</name>
<sequence>MKFLLVIIFSLALFKNALSISENGRTLLECHTYKRISIDDLQNQSIEIILNSKSIEPDSPNEPKVLNNVIKTIYSEIKTNISESLFNNESIFNIKIKSKNSIDLSVTDHLILNELVNRTFVFDLKQNCDLILDFYKPNINSFIDDLTSLINLNKDQSFIYIETNTLSTEIGLKKLLPKITQEAYSLTCLKCNLNNRDSDSVDISVINDVLKLRVEAFLSDSIIYNDVIILVEQAENKFYILIRVFKTDNFDHLIFNIEDSKRLKRYSSNHLKFIQSPNNKNSLLSSNANFNQLKPAQLAITEETVGLQTKLKIYDFVWVDYQLNASDYVKQRIQLIAPDNPILNITKPFDYETGGPMHTFQIIFTRKVDKRVIKDVKPITIKVIDINDEPPVWKMDEPVPYTAVVERDPRPGQLVFQFLAEDPDTQSEIVYTLHSKSPNTTRLVLKEGKLFTESGPPFQYDTYKILVSAYDAKAVVKSSDLNKTQEIFAELTIIVGKKAPQFYQSEYKVNISENAPIGYNVIQMRAKSFNPDPLNKKHLRYSLQTRQGQSAEFSIYSENGTVILARKVDYETDLREYNLIVQVTEQSGWLLSSTARLNIYIEDYNDNAPQFTLSEYVRNQPVPEDLNPDTFIIQVEVQDRDNGRNSEIEWQVSNPNFYIRPFSDSDTSKAKIYNEGKLDFEIPQHMYRFDVIACDKGEPKLCASAKVSVPISNVNDEKPKFDQKVILATLDENVPPGAYVTTVQATDGDGDRIYFRLKDESGPFEINRESGIVKVKSDHRIDPREDYYNLTIYAEDDGSCCCAPTSTPSGNRVHKLSYNSYSPNCKVKTNREEATLVIKIKDINDHAPKFHDCDYYSKAAQVEEEKPIGTKVIQVEAKDADKGENGEVEYEILSTHNNERNQPFKIDPITGLITTNMVFDRETNGKFNEYSITVKAKDKGKPHPLSDACSFRIKIIDINDHAPYFYEPDYKLSIKYGIQPGQIIHRIIASDADSGKNAEIKYRIEQAGPYAEYFDVDELTGMISLRKEISHNIKQPIIFNLIAEDQGVPSKSSSVSVSLSFADRDNEPPKWLPETEKRFERVVRIPEAISLNQVVETLDAESNYAPNSKLIFDFSPKPQPESFIIQQEKIPGTNRYRGKIIVYQPLDAETQNFYELHVRVQNAAAQPMEIIGVVKVEILDSNDNMPLFTSPTYLANVSENSPPGTYVTKVTAEDKDISAPNNLVIYSINDQEASRKFQIDPYTGNITTRVVLDREETKVYFIDITACDSAMSDRPNMNSPNCRSANVRIDVSDTNDNDPYFNYTLYEATVAENAERGTPIITVQANDLDENSQLRYLITDGNEDNVFGVRESIGEIYVANNAKLDYETLDEFLLTLTVSDGIHNATTKVKINLLDVNDNPPIFTENPPYEIDLIEEDLNFPRVILKINATDGDIKRPNTIVYKINYNYSQNGTSFRPFSINHQTGEIILQEKLDRDYPNGRPVWSFNVIASDEGGMKGSMDSTAVVNVRLTDINDNAPVFDRPPYIGHIMENSKPGSLIMTVTANDYDDPQMGQNAILKYQIAENKKFGNLDVFSINDTTGQIFQNLKLDREQIDKYTIEVCATDGSGKRGCGQVTIYVDDANDQAPQFQSNTYTETINEDFPIGERVLVVTATDKDIGINAELSYGLKSECLVRNSIYTGNDDLDCVDGVREPKYFKVDTEREANSGFVKLSKSVNYDPPDYHRLFKLNVSVSDGVHQNFTTVFINIADVNDEAPKFKEPVKNVPVYESIPPLTIITNFTAEDLDTNEMNRRFSYSLDRKSEGSHEFTIDQFGNLYNLEPLDREVKDKYILRIFAIDEGYPPQTGIATLNLEVLDVNDNFPAFAENYRPIIMENSPPGQFVSALRAKDLDSPDNGPPFTFELPDKLNVWPSRKDPKFNLSFHLDELNGDNHAKVYSLSQFDREGTNCGTNYLNEYDRQNQCKEFKVPVLIRDSGKPPQSGINYLTVTIGDVNDNLHFPGVKKILINDYKGSVTRKINMIGNVYSEDKDDWDASDKEFKFLPETDDTIRTYFDLVENINDSKYSEAFNLPGSIILKPGIQPGNYEFKVNVKDLTRPDYEAQIATVYVTIKTINEDLVQNSGSFRISGITAERLIETRYSQNEKSFLTEIQNFLAANVYRLDNEENLEFFSIMNHKTLSNTVDLRFSAHGSPIFKTEKLNGLLAHNKQNFQKFLLNLHPEIQLNTIGIDECADSEKKCKDSGCRSKTVYSNQAAVINSNQTSFVGVYAEEKYECVCKSLQSFSFNSLINQSCSGSNYCLNGGMCIKTGSVQKCQCPKGFDGPRCQKTIRSFNNSGGFAWLPSLPQCQDMVLSFEFITSNNKGLIFYNGPINGDVHDRSNPNRYQQDFIALQLEKGRLIFQIKQGINGKTHSYLLNNYNRSLSDENWHRVDIYKNGFKYRITIDRCIEDSSYPSYMNSFSDPKVSHKSSQSQSLVFINGCEHEIQVQIHDLFINTNQYYPLQLGGLYDKNSVPKTLEYKGNFVGCIRNLRLNGELYDLQIDTPRLQGFHMNSASSCPRADKHCLNSSNYCLNGICDANFKESTCVCKPGYRGSHCELKTLAFDFQTPGINKRAGSYLKYRYVYQSDSRNSAYDHHLKKHTRVQLLFRTRENTTDKPQTLFQITSPNRAQYVYLEILNNKIHFRYDIGGGESVVSIENVLINDGKWHFVKAERYGREASLTLDDGEGLKMNYTFGLPNGAKEMDVDRDSIFLGAKVVQIKVSGYEISRDYHDSCMMDVRFDGKPLPYLADEEREYEDIAIKMEAVNIKDGCQSEDYCKGIFCPSNQKCVDQWRLGECQCPKGQFLNGTKCHDLNDCQLCYHEGTKYCEKYDDNRVIAYENFQDNYFYESKSTIGDYPPDNWFISRELSSDFKDGINKVWRVTSDENIQASGFRCVCKKGYFGQYCNAQASRRAAVFMSPEAISIIVLCLIMSLFLILAFIVYARTKTPTPKHYMLGVDPHDEVRETIINYVEEGCPDVDQSSYDITQLAKPLDPTGSMSSHPLVNNSLNISDGSAVIDGEFQPAIPRQKPPLQEMNYIRRDVPPVTQLTGLRAHKPQNTEVGDFINNKLREIDNDPVQPPYDSLQEYAYEGEGSIYGSTLSALEINKLEDTALIRGARKDVDTLDSDLEQVKNWGPKFSKISTIYGLVSDEETNDLHEET</sequence>
<keyword evidence="7 14" id="KW-0130">Cell adhesion</keyword>
<keyword evidence="22" id="KW-1185">Reference proteome</keyword>
<evidence type="ECO:0000259" key="20">
    <source>
        <dbReference type="PROSITE" id="PS50268"/>
    </source>
</evidence>
<feature type="domain" description="Laminin G" evidence="18">
    <location>
        <begin position="2326"/>
        <end position="2554"/>
    </location>
</feature>
<dbReference type="InterPro" id="IPR027397">
    <property type="entry name" value="Catenin-bd_sf"/>
</dbReference>
<dbReference type="SUPFAM" id="SSF49313">
    <property type="entry name" value="Cadherin-like"/>
    <property type="match status" value="14"/>
</dbReference>
<evidence type="ECO:0000256" key="10">
    <source>
        <dbReference type="ARBA" id="ARBA00023157"/>
    </source>
</evidence>
<evidence type="ECO:0000256" key="8">
    <source>
        <dbReference type="ARBA" id="ARBA00022989"/>
    </source>
</evidence>
<dbReference type="InterPro" id="IPR039808">
    <property type="entry name" value="Cadherin"/>
</dbReference>
<dbReference type="CDD" id="cd00054">
    <property type="entry name" value="EGF_CA"/>
    <property type="match status" value="1"/>
</dbReference>
<feature type="domain" description="Cadherin" evidence="20">
    <location>
        <begin position="1077"/>
        <end position="1188"/>
    </location>
</feature>
<keyword evidence="11" id="KW-0325">Glycoprotein</keyword>
<keyword evidence="6 12" id="KW-0106">Calcium</keyword>
<evidence type="ECO:0000313" key="22">
    <source>
        <dbReference type="Proteomes" id="UP000663879"/>
    </source>
</evidence>
<feature type="domain" description="Cadherin" evidence="20">
    <location>
        <begin position="397"/>
        <end position="502"/>
    </location>
</feature>
<dbReference type="InterPro" id="IPR000742">
    <property type="entry name" value="EGF"/>
</dbReference>
<dbReference type="Pfam" id="PF24811">
    <property type="entry name" value="Ig_Shg"/>
    <property type="match status" value="1"/>
</dbReference>
<dbReference type="CDD" id="cd11304">
    <property type="entry name" value="Cadherin_repeat"/>
    <property type="match status" value="13"/>
</dbReference>
<evidence type="ECO:0000259" key="18">
    <source>
        <dbReference type="PROSITE" id="PS50025"/>
    </source>
</evidence>
<dbReference type="OrthoDB" id="6079678at2759"/>
<dbReference type="GO" id="GO:0008013">
    <property type="term" value="F:beta-catenin binding"/>
    <property type="evidence" value="ECO:0007669"/>
    <property type="project" value="TreeGrafter"/>
</dbReference>
<dbReference type="InterPro" id="IPR000233">
    <property type="entry name" value="Cadherin_Y-type_LIR"/>
</dbReference>
<protein>
    <submittedName>
        <fullName evidence="21">Uncharacterized protein</fullName>
    </submittedName>
</protein>
<feature type="domain" description="Cadherin" evidence="20">
    <location>
        <begin position="1189"/>
        <end position="1301"/>
    </location>
</feature>
<dbReference type="PROSITE" id="PS50025">
    <property type="entry name" value="LAM_G_DOMAIN"/>
    <property type="match status" value="2"/>
</dbReference>
<dbReference type="InterPro" id="IPR056370">
    <property type="entry name" value="Shg-like_Ig-like"/>
</dbReference>
<dbReference type="FunFam" id="2.60.40.60:FF:000058">
    <property type="entry name" value="FAT atypical cadherin 3"/>
    <property type="match status" value="2"/>
</dbReference>
<dbReference type="FunFam" id="2.60.40.60:FF:000092">
    <property type="entry name" value="Protocadherin 8"/>
    <property type="match status" value="1"/>
</dbReference>
<dbReference type="Gene3D" id="4.10.900.10">
    <property type="entry name" value="TCF3-CBD (Catenin binding domain)"/>
    <property type="match status" value="1"/>
</dbReference>
<dbReference type="PROSITE" id="PS00232">
    <property type="entry name" value="CADHERIN_1"/>
    <property type="match status" value="5"/>
</dbReference>
<dbReference type="Pfam" id="PF00028">
    <property type="entry name" value="Cadherin"/>
    <property type="match status" value="9"/>
</dbReference>
<evidence type="ECO:0000256" key="17">
    <source>
        <dbReference type="SAM" id="SignalP"/>
    </source>
</evidence>
<evidence type="ECO:0000256" key="7">
    <source>
        <dbReference type="ARBA" id="ARBA00022889"/>
    </source>
</evidence>